<sequence>MRQDGPSITAWSAAAHRAAHQLLEDGRIFDDPFAVAVVGGVEADILAHAEANATRGPMRIFIAVRHRVAEDEVDAAYLRGVRQVVVLGAGFDTFACRNAYPGLRVWEVDHPATQAVKLETLQAQGIPIPDSAQFVAVDFEVDDLAERLAAMGFDRLMPAVFLWLGVVPYLTREAVEQTLRYIASVPASSVVFDHPEPVSSLTDRQRRWHERRAAAVGRVGEPWITAFAPADLADLLAEMGMRVVDDVDAREIAIRWFGAPASTPPRPGGHVVTARAEYGVEPAADQEASVSAVPPRLEGP</sequence>
<organism evidence="8 9">
    <name type="scientific">Microbacterium candidum</name>
    <dbReference type="NCBI Taxonomy" id="3041922"/>
    <lineage>
        <taxon>Bacteria</taxon>
        <taxon>Bacillati</taxon>
        <taxon>Actinomycetota</taxon>
        <taxon>Actinomycetes</taxon>
        <taxon>Micrococcales</taxon>
        <taxon>Microbacteriaceae</taxon>
        <taxon>Microbacterium</taxon>
    </lineage>
</organism>
<feature type="region of interest" description="Disordered" evidence="7">
    <location>
        <begin position="280"/>
        <end position="300"/>
    </location>
</feature>
<dbReference type="PANTHER" id="PTHR43619">
    <property type="entry name" value="S-ADENOSYL-L-METHIONINE-DEPENDENT METHYLTRANSFERASE YKTD-RELATED"/>
    <property type="match status" value="1"/>
</dbReference>
<dbReference type="NCBIfam" id="TIGR00027">
    <property type="entry name" value="mthyl_TIGR00027"/>
    <property type="match status" value="1"/>
</dbReference>
<gene>
    <name evidence="8" type="ORF">QSV35_06765</name>
</gene>
<keyword evidence="3 6" id="KW-0489">Methyltransferase</keyword>
<dbReference type="InterPro" id="IPR029063">
    <property type="entry name" value="SAM-dependent_MTases_sf"/>
</dbReference>
<evidence type="ECO:0000256" key="1">
    <source>
        <dbReference type="ARBA" id="ARBA00003907"/>
    </source>
</evidence>
<evidence type="ECO:0000256" key="4">
    <source>
        <dbReference type="ARBA" id="ARBA00022679"/>
    </source>
</evidence>
<keyword evidence="5 6" id="KW-0949">S-adenosyl-L-methionine</keyword>
<protein>
    <recommendedName>
        <fullName evidence="6">S-adenosyl-L-methionine-dependent methyltransferase</fullName>
        <ecNumber evidence="6">2.1.1.-</ecNumber>
    </recommendedName>
</protein>
<name>A0ABT7MX47_9MICO</name>
<dbReference type="EC" id="2.1.1.-" evidence="6"/>
<comment type="function">
    <text evidence="1 6">Exhibits S-adenosyl-L-methionine-dependent methyltransferase activity.</text>
</comment>
<keyword evidence="4 8" id="KW-0808">Transferase</keyword>
<dbReference type="PANTHER" id="PTHR43619:SF2">
    <property type="entry name" value="S-ADENOSYL-L-METHIONINE-DEPENDENT METHYLTRANSFERASES SUPERFAMILY PROTEIN"/>
    <property type="match status" value="1"/>
</dbReference>
<evidence type="ECO:0000256" key="7">
    <source>
        <dbReference type="SAM" id="MobiDB-lite"/>
    </source>
</evidence>
<evidence type="ECO:0000256" key="3">
    <source>
        <dbReference type="ARBA" id="ARBA00022603"/>
    </source>
</evidence>
<dbReference type="EMBL" id="JASXSZ010000002">
    <property type="protein sequence ID" value="MDL9979028.1"/>
    <property type="molecule type" value="Genomic_DNA"/>
</dbReference>
<dbReference type="InterPro" id="IPR011610">
    <property type="entry name" value="SAM_mthyl_Trfase_ML2640-like"/>
</dbReference>
<dbReference type="Proteomes" id="UP001235064">
    <property type="component" value="Unassembled WGS sequence"/>
</dbReference>
<proteinExistence type="inferred from homology"/>
<evidence type="ECO:0000256" key="6">
    <source>
        <dbReference type="RuleBase" id="RU362030"/>
    </source>
</evidence>
<keyword evidence="9" id="KW-1185">Reference proteome</keyword>
<dbReference type="Pfam" id="PF04072">
    <property type="entry name" value="LCM"/>
    <property type="match status" value="1"/>
</dbReference>
<evidence type="ECO:0000313" key="8">
    <source>
        <dbReference type="EMBL" id="MDL9979028.1"/>
    </source>
</evidence>
<evidence type="ECO:0000256" key="2">
    <source>
        <dbReference type="ARBA" id="ARBA00008138"/>
    </source>
</evidence>
<evidence type="ECO:0000256" key="5">
    <source>
        <dbReference type="ARBA" id="ARBA00022691"/>
    </source>
</evidence>
<accession>A0ABT7MX47</accession>
<dbReference type="SUPFAM" id="SSF53335">
    <property type="entry name" value="S-adenosyl-L-methionine-dependent methyltransferases"/>
    <property type="match status" value="1"/>
</dbReference>
<evidence type="ECO:0000313" key="9">
    <source>
        <dbReference type="Proteomes" id="UP001235064"/>
    </source>
</evidence>
<dbReference type="InterPro" id="IPR007213">
    <property type="entry name" value="Ppm1/Ppm2/Tcmp"/>
</dbReference>
<dbReference type="Gene3D" id="3.40.50.150">
    <property type="entry name" value="Vaccinia Virus protein VP39"/>
    <property type="match status" value="1"/>
</dbReference>
<reference evidence="8 9" key="1">
    <citation type="submission" date="2023-06" db="EMBL/GenBank/DDBJ databases">
        <title>Microbacterium sp. nov., isolated from a waste landfill.</title>
        <authorList>
            <person name="Wen W."/>
        </authorList>
    </citation>
    <scope>NUCLEOTIDE SEQUENCE [LARGE SCALE GENOMIC DNA]</scope>
    <source>
        <strain evidence="8 9">ASV49</strain>
    </source>
</reference>
<dbReference type="GO" id="GO:0008168">
    <property type="term" value="F:methyltransferase activity"/>
    <property type="evidence" value="ECO:0007669"/>
    <property type="project" value="UniProtKB-KW"/>
</dbReference>
<dbReference type="GO" id="GO:0032259">
    <property type="term" value="P:methylation"/>
    <property type="evidence" value="ECO:0007669"/>
    <property type="project" value="UniProtKB-KW"/>
</dbReference>
<comment type="similarity">
    <text evidence="2 6">Belongs to the UPF0677 family.</text>
</comment>
<comment type="caution">
    <text evidence="8">The sequence shown here is derived from an EMBL/GenBank/DDBJ whole genome shotgun (WGS) entry which is preliminary data.</text>
</comment>
<dbReference type="RefSeq" id="WP_286287903.1">
    <property type="nucleotide sequence ID" value="NZ_JASXSZ010000002.1"/>
</dbReference>